<proteinExistence type="predicted"/>
<dbReference type="EMBL" id="JADIMV010000045">
    <property type="protein sequence ID" value="MBO8439500.1"/>
    <property type="molecule type" value="Genomic_DNA"/>
</dbReference>
<comment type="caution">
    <text evidence="3">The sequence shown here is derived from an EMBL/GenBank/DDBJ whole genome shotgun (WGS) entry which is preliminary data.</text>
</comment>
<dbReference type="Pfam" id="PF18174">
    <property type="entry name" value="HU-CCDC81_bac_1"/>
    <property type="match status" value="1"/>
</dbReference>
<accession>A0A940IE83</accession>
<feature type="domain" description="CCDC81-like prokaryotic HU" evidence="1">
    <location>
        <begin position="21"/>
        <end position="77"/>
    </location>
</feature>
<feature type="domain" description="CCDC81-like prokaryotic HU" evidence="2">
    <location>
        <begin position="78"/>
        <end position="143"/>
    </location>
</feature>
<evidence type="ECO:0000313" key="4">
    <source>
        <dbReference type="Proteomes" id="UP000712007"/>
    </source>
</evidence>
<reference evidence="3" key="2">
    <citation type="journal article" date="2021" name="PeerJ">
        <title>Extensive microbial diversity within the chicken gut microbiome revealed by metagenomics and culture.</title>
        <authorList>
            <person name="Gilroy R."/>
            <person name="Ravi A."/>
            <person name="Getino M."/>
            <person name="Pursley I."/>
            <person name="Horton D.L."/>
            <person name="Alikhan N.F."/>
            <person name="Baker D."/>
            <person name="Gharbi K."/>
            <person name="Hall N."/>
            <person name="Watson M."/>
            <person name="Adriaenssens E.M."/>
            <person name="Foster-Nyarko E."/>
            <person name="Jarju S."/>
            <person name="Secka A."/>
            <person name="Antonio M."/>
            <person name="Oren A."/>
            <person name="Chaudhuri R.R."/>
            <person name="La Ragione R."/>
            <person name="Hildebrand F."/>
            <person name="Pallen M.J."/>
        </authorList>
    </citation>
    <scope>NUCLEOTIDE SEQUENCE</scope>
    <source>
        <strain evidence="3">3924</strain>
    </source>
</reference>
<gene>
    <name evidence="3" type="ORF">IAC51_02500</name>
</gene>
<evidence type="ECO:0000313" key="3">
    <source>
        <dbReference type="EMBL" id="MBO8439500.1"/>
    </source>
</evidence>
<organism evidence="3 4">
    <name type="scientific">Candidatus Aphodosoma intestinipullorum</name>
    <dbReference type="NCBI Taxonomy" id="2840674"/>
    <lineage>
        <taxon>Bacteria</taxon>
        <taxon>Pseudomonadati</taxon>
        <taxon>Bacteroidota</taxon>
        <taxon>Bacteroidia</taxon>
        <taxon>Bacteroidales</taxon>
        <taxon>Candidatus Aphodosoma</taxon>
    </lineage>
</organism>
<evidence type="ECO:0000259" key="1">
    <source>
        <dbReference type="Pfam" id="PF18174"/>
    </source>
</evidence>
<name>A0A940IE83_9BACT</name>
<protein>
    <recommendedName>
        <fullName evidence="5">SPOR domain-containing protein</fullName>
    </recommendedName>
</protein>
<sequence length="344" mass="37982">MQNYRLHRSCRTAKMSYLCSMENIAVHIEKLLTRHECVIVPGLGGFLSYRESAVIRGLQMQPPRRSIRFNALLSYQDGLLAEAVMQSENVGYKAALAIIEREVLAIRGSLGENRAVQFGRIGRFSSDGDNAILFTSDDCSFLPENLGSHPVYLKKLSPLARPEDAHRNIVIQLPAHGGRAWRYAAAIVFIFMLSLLAPTRVDKGTLRAFMPCGIPEETRTGIRPAQKTEATRMETAVPDAPATETVETAAVARSVTAKIAPAATSAPQRPASADRYHLIVASLPSRPLAEKYIGEQTSFPQETLRIIECDGKYRIAAASFSTRRDALRHLDSIRGTHSAWILCH</sequence>
<dbReference type="Pfam" id="PF18175">
    <property type="entry name" value="HU-CCDC81_bac_2"/>
    <property type="match status" value="1"/>
</dbReference>
<dbReference type="InterPro" id="IPR041268">
    <property type="entry name" value="HU-CCDC81_bac_2"/>
</dbReference>
<evidence type="ECO:0008006" key="5">
    <source>
        <dbReference type="Google" id="ProtNLM"/>
    </source>
</evidence>
<dbReference type="AlphaFoldDB" id="A0A940IE83"/>
<reference evidence="3" key="1">
    <citation type="submission" date="2020-10" db="EMBL/GenBank/DDBJ databases">
        <authorList>
            <person name="Gilroy R."/>
        </authorList>
    </citation>
    <scope>NUCLEOTIDE SEQUENCE</scope>
    <source>
        <strain evidence="3">3924</strain>
    </source>
</reference>
<evidence type="ECO:0000259" key="2">
    <source>
        <dbReference type="Pfam" id="PF18175"/>
    </source>
</evidence>
<dbReference type="InterPro" id="IPR040495">
    <property type="entry name" value="HU-CCDC81_bac_1"/>
</dbReference>
<dbReference type="Proteomes" id="UP000712007">
    <property type="component" value="Unassembled WGS sequence"/>
</dbReference>